<keyword evidence="1" id="KW-1133">Transmembrane helix</keyword>
<keyword evidence="1" id="KW-0472">Membrane</keyword>
<evidence type="ECO:0000313" key="3">
    <source>
        <dbReference type="Proteomes" id="UP001165270"/>
    </source>
</evidence>
<feature type="transmembrane region" description="Helical" evidence="1">
    <location>
        <begin position="20"/>
        <end position="40"/>
    </location>
</feature>
<accession>A0ABS9X9V7</accession>
<evidence type="ECO:0000313" key="2">
    <source>
        <dbReference type="EMBL" id="MCI3238843.1"/>
    </source>
</evidence>
<comment type="caution">
    <text evidence="2">The sequence shown here is derived from an EMBL/GenBank/DDBJ whole genome shotgun (WGS) entry which is preliminary data.</text>
</comment>
<name>A0ABS9X9V7_9ACTN</name>
<organism evidence="2 3">
    <name type="scientific">Streptomyces spinosisporus</name>
    <dbReference type="NCBI Taxonomy" id="2927582"/>
    <lineage>
        <taxon>Bacteria</taxon>
        <taxon>Bacillati</taxon>
        <taxon>Actinomycetota</taxon>
        <taxon>Actinomycetes</taxon>
        <taxon>Kitasatosporales</taxon>
        <taxon>Streptomycetaceae</taxon>
        <taxon>Streptomyces</taxon>
    </lineage>
</organism>
<protein>
    <submittedName>
        <fullName evidence="2">Uncharacterized protein</fullName>
    </submittedName>
</protein>
<reference evidence="2" key="1">
    <citation type="submission" date="2022-03" db="EMBL/GenBank/DDBJ databases">
        <title>Streptomyces 7R015 and 7R016 isolated from Barleria lupulina in Thailand.</title>
        <authorList>
            <person name="Kanchanasin P."/>
            <person name="Phongsopitanun W."/>
            <person name="Tanasupawat S."/>
        </authorList>
    </citation>
    <scope>NUCLEOTIDE SEQUENCE</scope>
    <source>
        <strain evidence="2">7R016</strain>
    </source>
</reference>
<sequence length="46" mass="5003">MAGSLYWSDSYSNLIQEFTMADVAFVVATIAVFVLVAFVARGVTKL</sequence>
<gene>
    <name evidence="2" type="ORF">MQN93_03790</name>
</gene>
<keyword evidence="3" id="KW-1185">Reference proteome</keyword>
<dbReference type="RefSeq" id="WP_242708269.1">
    <property type="nucleotide sequence ID" value="NZ_JALDAX010000001.1"/>
</dbReference>
<dbReference type="EMBL" id="JALDAX010000001">
    <property type="protein sequence ID" value="MCI3238843.1"/>
    <property type="molecule type" value="Genomic_DNA"/>
</dbReference>
<evidence type="ECO:0000256" key="1">
    <source>
        <dbReference type="SAM" id="Phobius"/>
    </source>
</evidence>
<keyword evidence="1" id="KW-0812">Transmembrane</keyword>
<dbReference type="Proteomes" id="UP001165270">
    <property type="component" value="Unassembled WGS sequence"/>
</dbReference>
<proteinExistence type="predicted"/>